<name>X6LBB3_RETFI</name>
<dbReference type="EMBL" id="ASPP01044338">
    <property type="protein sequence ID" value="ETN99307.1"/>
    <property type="molecule type" value="Genomic_DNA"/>
</dbReference>
<accession>X6LBB3</accession>
<proteinExistence type="predicted"/>
<gene>
    <name evidence="2" type="ORF">RFI_38175</name>
</gene>
<protein>
    <submittedName>
        <fullName evidence="2">Uncharacterized protein</fullName>
    </submittedName>
</protein>
<feature type="region of interest" description="Disordered" evidence="1">
    <location>
        <begin position="166"/>
        <end position="203"/>
    </location>
</feature>
<feature type="compositionally biased region" description="Basic and acidic residues" evidence="1">
    <location>
        <begin position="192"/>
        <end position="203"/>
    </location>
</feature>
<dbReference type="AlphaFoldDB" id="X6LBB3"/>
<dbReference type="Proteomes" id="UP000023152">
    <property type="component" value="Unassembled WGS sequence"/>
</dbReference>
<comment type="caution">
    <text evidence="2">The sequence shown here is derived from an EMBL/GenBank/DDBJ whole genome shotgun (WGS) entry which is preliminary data.</text>
</comment>
<evidence type="ECO:0000313" key="3">
    <source>
        <dbReference type="Proteomes" id="UP000023152"/>
    </source>
</evidence>
<evidence type="ECO:0000313" key="2">
    <source>
        <dbReference type="EMBL" id="ETN99307.1"/>
    </source>
</evidence>
<sequence>MDDGLAHVRMKTLAPNSKPAICCSIKSKSDTTEDIHFKIASTNLAKGKLTNRFAIVEVSNVTEKVAQALLSISSTTVKAPSGCEQRQIIASSEEYPSGAAPDILQPSPVTSVDVKTESENAATETLPSNQYMLVGKPEQKKEDEKYMWNTFLKGLFLKKSKNSIYNQRVSKRNKKKDTTEQNSANETEDEDDGKHSKESLKDQ</sequence>
<keyword evidence="3" id="KW-1185">Reference proteome</keyword>
<reference evidence="2 3" key="1">
    <citation type="journal article" date="2013" name="Curr. Biol.">
        <title>The Genome of the Foraminiferan Reticulomyxa filosa.</title>
        <authorList>
            <person name="Glockner G."/>
            <person name="Hulsmann N."/>
            <person name="Schleicher M."/>
            <person name="Noegel A.A."/>
            <person name="Eichinger L."/>
            <person name="Gallinger C."/>
            <person name="Pawlowski J."/>
            <person name="Sierra R."/>
            <person name="Euteneuer U."/>
            <person name="Pillet L."/>
            <person name="Moustafa A."/>
            <person name="Platzer M."/>
            <person name="Groth M."/>
            <person name="Szafranski K."/>
            <person name="Schliwa M."/>
        </authorList>
    </citation>
    <scope>NUCLEOTIDE SEQUENCE [LARGE SCALE GENOMIC DNA]</scope>
</reference>
<evidence type="ECO:0000256" key="1">
    <source>
        <dbReference type="SAM" id="MobiDB-lite"/>
    </source>
</evidence>
<organism evidence="2 3">
    <name type="scientific">Reticulomyxa filosa</name>
    <dbReference type="NCBI Taxonomy" id="46433"/>
    <lineage>
        <taxon>Eukaryota</taxon>
        <taxon>Sar</taxon>
        <taxon>Rhizaria</taxon>
        <taxon>Retaria</taxon>
        <taxon>Foraminifera</taxon>
        <taxon>Monothalamids</taxon>
        <taxon>Reticulomyxidae</taxon>
        <taxon>Reticulomyxa</taxon>
    </lineage>
</organism>